<dbReference type="AlphaFoldDB" id="A0AAP0RVX5"/>
<dbReference type="PANTHER" id="PTHR47926:SF471">
    <property type="entry name" value="DYW DOMAIN-CONTAINING PROTEIN"/>
    <property type="match status" value="1"/>
</dbReference>
<dbReference type="FunFam" id="1.25.40.10:FF:000366">
    <property type="entry name" value="Pentatricopeptide (PPR) repeat-containing protein"/>
    <property type="match status" value="1"/>
</dbReference>
<evidence type="ECO:0000313" key="3">
    <source>
        <dbReference type="EMBL" id="KAK9285771.1"/>
    </source>
</evidence>
<proteinExistence type="predicted"/>
<organism evidence="3 4">
    <name type="scientific">Liquidambar formosana</name>
    <name type="common">Formosan gum</name>
    <dbReference type="NCBI Taxonomy" id="63359"/>
    <lineage>
        <taxon>Eukaryota</taxon>
        <taxon>Viridiplantae</taxon>
        <taxon>Streptophyta</taxon>
        <taxon>Embryophyta</taxon>
        <taxon>Tracheophyta</taxon>
        <taxon>Spermatophyta</taxon>
        <taxon>Magnoliopsida</taxon>
        <taxon>eudicotyledons</taxon>
        <taxon>Gunneridae</taxon>
        <taxon>Pentapetalae</taxon>
        <taxon>Saxifragales</taxon>
        <taxon>Altingiaceae</taxon>
        <taxon>Liquidambar</taxon>
    </lineage>
</organism>
<dbReference type="InterPro" id="IPR046848">
    <property type="entry name" value="E_motif"/>
</dbReference>
<dbReference type="PROSITE" id="PS51375">
    <property type="entry name" value="PPR"/>
    <property type="match status" value="5"/>
</dbReference>
<keyword evidence="1" id="KW-0677">Repeat</keyword>
<protein>
    <recommendedName>
        <fullName evidence="5">Pentatricopeptide repeat-containing protein</fullName>
    </recommendedName>
</protein>
<dbReference type="PANTHER" id="PTHR47926">
    <property type="entry name" value="PENTATRICOPEPTIDE REPEAT-CONTAINING PROTEIN"/>
    <property type="match status" value="1"/>
</dbReference>
<gene>
    <name evidence="3" type="ORF">L1049_024972</name>
</gene>
<evidence type="ECO:0000256" key="1">
    <source>
        <dbReference type="ARBA" id="ARBA00022737"/>
    </source>
</evidence>
<evidence type="ECO:0000313" key="4">
    <source>
        <dbReference type="Proteomes" id="UP001415857"/>
    </source>
</evidence>
<dbReference type="NCBIfam" id="TIGR00756">
    <property type="entry name" value="PPR"/>
    <property type="match status" value="4"/>
</dbReference>
<feature type="repeat" description="PPR" evidence="2">
    <location>
        <begin position="370"/>
        <end position="404"/>
    </location>
</feature>
<feature type="repeat" description="PPR" evidence="2">
    <location>
        <begin position="167"/>
        <end position="201"/>
    </location>
</feature>
<dbReference type="InterPro" id="IPR011990">
    <property type="entry name" value="TPR-like_helical_dom_sf"/>
</dbReference>
<name>A0AAP0RVX5_LIQFO</name>
<reference evidence="3 4" key="1">
    <citation type="journal article" date="2024" name="Plant J.">
        <title>Genome sequences and population genomics reveal climatic adaptation and genomic divergence between two closely related sweetgum species.</title>
        <authorList>
            <person name="Xu W.Q."/>
            <person name="Ren C.Q."/>
            <person name="Zhang X.Y."/>
            <person name="Comes H.P."/>
            <person name="Liu X.H."/>
            <person name="Li Y.G."/>
            <person name="Kettle C.J."/>
            <person name="Jalonen R."/>
            <person name="Gaisberger H."/>
            <person name="Ma Y.Z."/>
            <person name="Qiu Y.X."/>
        </authorList>
    </citation>
    <scope>NUCLEOTIDE SEQUENCE [LARGE SCALE GENOMIC DNA]</scope>
    <source>
        <strain evidence="3">Hangzhou</strain>
    </source>
</reference>
<evidence type="ECO:0008006" key="5">
    <source>
        <dbReference type="Google" id="ProtNLM"/>
    </source>
</evidence>
<dbReference type="InterPro" id="IPR046960">
    <property type="entry name" value="PPR_At4g14850-like_plant"/>
</dbReference>
<comment type="caution">
    <text evidence="3">The sequence shown here is derived from an EMBL/GenBank/DDBJ whole genome shotgun (WGS) entry which is preliminary data.</text>
</comment>
<feature type="repeat" description="PPR" evidence="2">
    <location>
        <begin position="269"/>
        <end position="303"/>
    </location>
</feature>
<dbReference type="FunFam" id="1.25.40.10:FF:000031">
    <property type="entry name" value="Pentatricopeptide repeat-containing protein mitochondrial"/>
    <property type="match status" value="1"/>
</dbReference>
<dbReference type="Pfam" id="PF20431">
    <property type="entry name" value="E_motif"/>
    <property type="match status" value="1"/>
</dbReference>
<keyword evidence="4" id="KW-1185">Reference proteome</keyword>
<sequence>MLVLTPTPWLHGAGICKFLSPSCTNKCFSSAARQLFDGISRRGELQWLQSLSKGYIACDFVRKVKGQEWENVSVREHGKRGNSHEASEYFHQMKGFRTQTTKYRLCSSLNYCAKTLNWHLGVQIHAQIIQTGYSDNLFLNSALVDLYSKCDAIMDARRVFDGMQRHDQVSWTSIISGFSQSGHGTEAILLFKGMLGTQIKPNCFTYVSVISACTGVEEPLEQSMSLHAHVISLGFETNSFVVSSLIDCYSKCGRIDLAKSLCDLAIERDSILLNSMISGYSQNLYGEEALKLFVEMRNHELGPTNHTLTSILNACGSLTVLRQGRQVHSLVIKMGSESNVFVISTLIDMYSKCGSIDEARQVLDQTVEKNSVLWTSMITGYAQNGRVSDGLKLFECLVTEGRFIPDHICFTAVLSACNHAGLLDRGIEYFDKMRREYGLVPELDQYACLVDLYSRNGHLRKAKELMEEMPYDPNSVMWSSFLSSCKDYGEVELGREAADHIFKMEPCSAVPYVTLANIYAKAGLWGEVAEIRKLMKQKGIRKSAGWSWVEVDKKVHVFSVGDESHPQSQDIFVELEKLTLEMKEAGYMPKQIHELDNIDV</sequence>
<feature type="repeat" description="PPR" evidence="2">
    <location>
        <begin position="508"/>
        <end position="542"/>
    </location>
</feature>
<accession>A0AAP0RVX5</accession>
<dbReference type="GO" id="GO:0003723">
    <property type="term" value="F:RNA binding"/>
    <property type="evidence" value="ECO:0007669"/>
    <property type="project" value="InterPro"/>
</dbReference>
<dbReference type="Proteomes" id="UP001415857">
    <property type="component" value="Unassembled WGS sequence"/>
</dbReference>
<dbReference type="InterPro" id="IPR002885">
    <property type="entry name" value="PPR_rpt"/>
</dbReference>
<dbReference type="Pfam" id="PF13041">
    <property type="entry name" value="PPR_2"/>
    <property type="match status" value="2"/>
</dbReference>
<evidence type="ECO:0000256" key="2">
    <source>
        <dbReference type="PROSITE-ProRule" id="PRU00708"/>
    </source>
</evidence>
<feature type="repeat" description="PPR" evidence="2">
    <location>
        <begin position="339"/>
        <end position="369"/>
    </location>
</feature>
<dbReference type="Pfam" id="PF01535">
    <property type="entry name" value="PPR"/>
    <property type="match status" value="5"/>
</dbReference>
<dbReference type="FunFam" id="1.25.40.10:FF:000344">
    <property type="entry name" value="Pentatricopeptide repeat-containing protein"/>
    <property type="match status" value="1"/>
</dbReference>
<dbReference type="SUPFAM" id="SSF48452">
    <property type="entry name" value="TPR-like"/>
    <property type="match status" value="1"/>
</dbReference>
<dbReference type="GO" id="GO:0009451">
    <property type="term" value="P:RNA modification"/>
    <property type="evidence" value="ECO:0007669"/>
    <property type="project" value="InterPro"/>
</dbReference>
<dbReference type="Gene3D" id="1.25.40.10">
    <property type="entry name" value="Tetratricopeptide repeat domain"/>
    <property type="match status" value="3"/>
</dbReference>
<dbReference type="EMBL" id="JBBPBK010000005">
    <property type="protein sequence ID" value="KAK9285771.1"/>
    <property type="molecule type" value="Genomic_DNA"/>
</dbReference>